<keyword evidence="1 2" id="KW-0812">Transmembrane</keyword>
<organism evidence="2">
    <name type="scientific">Pithovirus LCPAC401</name>
    <dbReference type="NCBI Taxonomy" id="2506595"/>
    <lineage>
        <taxon>Viruses</taxon>
        <taxon>Pithoviruses</taxon>
    </lineage>
</organism>
<sequence length="105" mass="10471">MDNGDVGEVGKNAGGDKYVGIIVAVVIILVIIGIIIGIIFALRGGGKKVGQPCNNGTECDDNLVCQNRTNPALPTNKVCLAQSGGKCTSSSGCVAGSNCVSGTCS</sequence>
<proteinExistence type="predicted"/>
<gene>
    <name evidence="2" type="ORF">LCPAC401_04170</name>
</gene>
<keyword evidence="1" id="KW-0472">Membrane</keyword>
<keyword evidence="1" id="KW-1133">Transmembrane helix</keyword>
<accession>A0A481ZCI8</accession>
<protein>
    <submittedName>
        <fullName evidence="2">Transmembrane protein</fullName>
    </submittedName>
</protein>
<evidence type="ECO:0000313" key="2">
    <source>
        <dbReference type="EMBL" id="QBK92779.1"/>
    </source>
</evidence>
<dbReference type="EMBL" id="MK500582">
    <property type="protein sequence ID" value="QBK92779.1"/>
    <property type="molecule type" value="Genomic_DNA"/>
</dbReference>
<feature type="transmembrane region" description="Helical" evidence="1">
    <location>
        <begin position="18"/>
        <end position="42"/>
    </location>
</feature>
<name>A0A481ZCI8_9VIRU</name>
<evidence type="ECO:0000256" key="1">
    <source>
        <dbReference type="SAM" id="Phobius"/>
    </source>
</evidence>
<reference evidence="2" key="1">
    <citation type="journal article" date="2019" name="MBio">
        <title>Virus Genomes from Deep Sea Sediments Expand the Ocean Megavirome and Support Independent Origins of Viral Gigantism.</title>
        <authorList>
            <person name="Backstrom D."/>
            <person name="Yutin N."/>
            <person name="Jorgensen S.L."/>
            <person name="Dharamshi J."/>
            <person name="Homa F."/>
            <person name="Zaremba-Niedwiedzka K."/>
            <person name="Spang A."/>
            <person name="Wolf Y.I."/>
            <person name="Koonin E.V."/>
            <person name="Ettema T.J."/>
        </authorList>
    </citation>
    <scope>NUCLEOTIDE SEQUENCE</scope>
</reference>